<feature type="domain" description="PB1-like" evidence="2">
    <location>
        <begin position="4"/>
        <end position="103"/>
    </location>
</feature>
<dbReference type="EMBL" id="CM017619">
    <property type="protein sequence ID" value="TYI07253.1"/>
    <property type="molecule type" value="Genomic_DNA"/>
</dbReference>
<organism evidence="3 4">
    <name type="scientific">Gossypium tomentosum</name>
    <name type="common">Hawaiian cotton</name>
    <name type="synonym">Gossypium sandvicense</name>
    <dbReference type="NCBI Taxonomy" id="34277"/>
    <lineage>
        <taxon>Eukaryota</taxon>
        <taxon>Viridiplantae</taxon>
        <taxon>Streptophyta</taxon>
        <taxon>Embryophyta</taxon>
        <taxon>Tracheophyta</taxon>
        <taxon>Spermatophyta</taxon>
        <taxon>Magnoliopsida</taxon>
        <taxon>eudicotyledons</taxon>
        <taxon>Gunneridae</taxon>
        <taxon>Pentapetalae</taxon>
        <taxon>rosids</taxon>
        <taxon>malvids</taxon>
        <taxon>Malvales</taxon>
        <taxon>Malvaceae</taxon>
        <taxon>Malvoideae</taxon>
        <taxon>Gossypium</taxon>
    </lineage>
</organism>
<dbReference type="Proteomes" id="UP000322667">
    <property type="component" value="Chromosome A10"/>
</dbReference>
<proteinExistence type="predicted"/>
<keyword evidence="4" id="KW-1185">Reference proteome</keyword>
<dbReference type="PANTHER" id="PTHR31973">
    <property type="entry name" value="POLYPROTEIN, PUTATIVE-RELATED"/>
    <property type="match status" value="1"/>
</dbReference>
<gene>
    <name evidence="3" type="ORF">ES332_A10G215200v1</name>
</gene>
<name>A0A5D2NUY3_GOSTO</name>
<accession>A0A5D2NUY3</accession>
<reference evidence="3 4" key="1">
    <citation type="submission" date="2019-07" db="EMBL/GenBank/DDBJ databases">
        <title>WGS assembly of Gossypium tomentosum.</title>
        <authorList>
            <person name="Chen Z.J."/>
            <person name="Sreedasyam A."/>
            <person name="Ando A."/>
            <person name="Song Q."/>
            <person name="De L."/>
            <person name="Hulse-Kemp A."/>
            <person name="Ding M."/>
            <person name="Ye W."/>
            <person name="Kirkbride R."/>
            <person name="Jenkins J."/>
            <person name="Plott C."/>
            <person name="Lovell J."/>
            <person name="Lin Y.-M."/>
            <person name="Vaughn R."/>
            <person name="Liu B."/>
            <person name="Li W."/>
            <person name="Simpson S."/>
            <person name="Scheffler B."/>
            <person name="Saski C."/>
            <person name="Grover C."/>
            <person name="Hu G."/>
            <person name="Conover J."/>
            <person name="Carlson J."/>
            <person name="Shu S."/>
            <person name="Boston L."/>
            <person name="Williams M."/>
            <person name="Peterson D."/>
            <person name="Mcgee K."/>
            <person name="Jones D."/>
            <person name="Wendel J."/>
            <person name="Stelly D."/>
            <person name="Grimwood J."/>
            <person name="Schmutz J."/>
        </authorList>
    </citation>
    <scope>NUCLEOTIDE SEQUENCE [LARGE SCALE GENOMIC DNA]</scope>
    <source>
        <strain evidence="3">7179.01</strain>
    </source>
</reference>
<dbReference type="AlphaFoldDB" id="A0A5D2NUY3"/>
<dbReference type="InterPro" id="IPR058594">
    <property type="entry name" value="PB1-like_dom_pln"/>
</dbReference>
<evidence type="ECO:0000313" key="3">
    <source>
        <dbReference type="EMBL" id="TYI07253.1"/>
    </source>
</evidence>
<protein>
    <recommendedName>
        <fullName evidence="2">PB1-like domain-containing protein</fullName>
    </recommendedName>
</protein>
<dbReference type="Pfam" id="PF26130">
    <property type="entry name" value="PB1-like"/>
    <property type="match status" value="1"/>
</dbReference>
<dbReference type="PANTHER" id="PTHR31973:SF187">
    <property type="entry name" value="MUTATOR TRANSPOSASE MUDRA PROTEIN"/>
    <property type="match status" value="1"/>
</dbReference>
<evidence type="ECO:0000313" key="4">
    <source>
        <dbReference type="Proteomes" id="UP000322667"/>
    </source>
</evidence>
<evidence type="ECO:0000256" key="1">
    <source>
        <dbReference type="SAM" id="MobiDB-lite"/>
    </source>
</evidence>
<sequence>MSIDDEYYIILHVDGHFVKDSYVRYVGGEVIRLKEDPNTISYFELCKIVKIGLGFNTVMLIYFHEPGTVGLQNNLRVIYDNTSTITMLDFWVKFKEIELYVEHEVDNPIIVDETFLLTTGEGDVEGLEVHGEDDLEKVESGGEGDVGEVQADGEGVSATESGGHISLGFIVGEDNDNEVAANEYAGDFVTSDGVNNVADEYVGDFATLDGVDNVADEYADDFATSDRLDNVAAARTREEDGNQTNVWDSDEHGSLVESDEDEEHEDGERMRSKFPLYNDKLKFSLRMLFKDGKQKQLKFIKNEPKRVVVRIRASYSPIATCFGCRPLIGLDGCFLKGPFKSEFLKSVGRDANNQIFPIAWTVVEGLEIAIFDILSRDEHRNCVRHVFANWSWRKLGKSYECDFWQIVKCATEKE</sequence>
<evidence type="ECO:0000259" key="2">
    <source>
        <dbReference type="Pfam" id="PF26130"/>
    </source>
</evidence>
<feature type="region of interest" description="Disordered" evidence="1">
    <location>
        <begin position="235"/>
        <end position="270"/>
    </location>
</feature>